<reference evidence="4" key="3">
    <citation type="journal article" date="2018" name="Genome Biol.">
        <title>SKESA: strategic k-mer extension for scrupulous assemblies.</title>
        <authorList>
            <person name="Souvorov A."/>
            <person name="Agarwala R."/>
            <person name="Lipman D.J."/>
        </authorList>
    </citation>
    <scope>NUCLEOTIDE SEQUENCE</scope>
    <source>
        <strain evidence="4">O50</strain>
    </source>
</reference>
<reference evidence="1 8" key="4">
    <citation type="submission" date="2018-09" db="EMBL/GenBank/DDBJ databases">
        <title>Whole genome sequencing of Citrobacter freundii AR_0116.</title>
        <authorList>
            <person name="Conlan S."/>
            <person name="Thomas P.J."/>
            <person name="Mullikin J."/>
            <person name="Frank K.M."/>
            <person name="Segre J.A."/>
        </authorList>
    </citation>
    <scope>NUCLEOTIDE SEQUENCE [LARGE SCALE GENOMIC DNA]</scope>
    <source>
        <strain evidence="1 8">AR_0116</strain>
    </source>
</reference>
<dbReference type="Proteomes" id="UP001278087">
    <property type="component" value="Unassembled WGS sequence"/>
</dbReference>
<dbReference type="EMBL" id="ABKLER030000011">
    <property type="protein sequence ID" value="EMN4145622.1"/>
    <property type="molecule type" value="Genomic_DNA"/>
</dbReference>
<dbReference type="RefSeq" id="WP_016150897.1">
    <property type="nucleotide sequence ID" value="NZ_AP026940.1"/>
</dbReference>
<gene>
    <name evidence="1" type="ORF">AM363_22805</name>
    <name evidence="5" type="ORF">AN672_08575</name>
    <name evidence="4" type="ORF">I9Y29_003978</name>
    <name evidence="2" type="ORF">KY227_000820</name>
    <name evidence="3" type="ORF">PQQ21_002899</name>
    <name evidence="6" type="ORF">RYZ67_00535</name>
</gene>
<dbReference type="EMBL" id="LJEB01000033">
    <property type="protein sequence ID" value="KPR56000.1"/>
    <property type="molecule type" value="Genomic_DNA"/>
</dbReference>
<name>A0A0D7M236_CITFR</name>
<dbReference type="Proteomes" id="UP000263627">
    <property type="component" value="Chromosome"/>
</dbReference>
<dbReference type="EMBL" id="CP032184">
    <property type="protein sequence ID" value="AXZ49547.1"/>
    <property type="molecule type" value="Genomic_DNA"/>
</dbReference>
<dbReference type="EMBL" id="DACSXJ010000031">
    <property type="protein sequence ID" value="HAT3899510.1"/>
    <property type="molecule type" value="Genomic_DNA"/>
</dbReference>
<evidence type="ECO:0000313" key="7">
    <source>
        <dbReference type="Proteomes" id="UP000050520"/>
    </source>
</evidence>
<evidence type="ECO:0000313" key="2">
    <source>
        <dbReference type="EMBL" id="EHT9937786.1"/>
    </source>
</evidence>
<dbReference type="EMBL" id="ABBJDF010000003">
    <property type="protein sequence ID" value="EHT9937786.1"/>
    <property type="molecule type" value="Genomic_DNA"/>
</dbReference>
<reference evidence="5 7" key="2">
    <citation type="journal article" date="2017" name="PLoS ONE">
        <title>Genomic and phenotypic characterisation of fluoroquinolone resistance mechanisms in Enterobacteriaceae in Durban, South Africa.</title>
        <authorList>
            <person name="Osei Sekyere J."/>
            <person name="Amoako D.G."/>
        </authorList>
    </citation>
    <scope>NUCLEOTIDE SEQUENCE [LARGE SCALE GENOMIC DNA]</scope>
    <source>
        <strain evidence="5 7">ST62:944112508</strain>
    </source>
</reference>
<proteinExistence type="predicted"/>
<reference evidence="6" key="7">
    <citation type="submission" date="2023-10" db="EMBL/GenBank/DDBJ databases">
        <title>Fecal carriage and genetic characteristics of carbapenem-resistant Enterobacterales among healthy adults from four provinces of China.</title>
        <authorList>
            <person name="Li Y."/>
            <person name="Zhang R."/>
        </authorList>
    </citation>
    <scope>NUCLEOTIDE SEQUENCE</scope>
    <source>
        <strain evidence="6">HN-136</strain>
    </source>
</reference>
<evidence type="ECO:0000313" key="4">
    <source>
        <dbReference type="EMBL" id="HAT3899510.1"/>
    </source>
</evidence>
<evidence type="ECO:0000313" key="6">
    <source>
        <dbReference type="EMBL" id="MDW2756971.1"/>
    </source>
</evidence>
<sequence>MKIKWIVCMGLVLIAVCLGVSFNYAHGISNFKCTNQSRYRITRNSVVYDFYVKQTIQLYEDNTGFISFNGKVVGGDVTQSVSRKILLRDGHQIDNHTLQYQNDGVRRLPADHVEDDIFQILLAEVSGDDATLIFERERIDNHAWLIGNPDAWVLTCVEY</sequence>
<dbReference type="GeneID" id="86999780"/>
<reference evidence="2" key="6">
    <citation type="submission" date="2021-07" db="EMBL/GenBank/DDBJ databases">
        <authorList>
            <consortium name="Clinical and Environmental Microbiology Branch: Whole genome sequencing antimicrobial resistance pathogens in the healthcare setting"/>
        </authorList>
    </citation>
    <scope>NUCLEOTIDE SEQUENCE</scope>
    <source>
        <strain evidence="2">2021DK-00049</strain>
        <strain evidence="3">2023GN-00102</strain>
    </source>
</reference>
<organism evidence="4">
    <name type="scientific">Citrobacter freundii</name>
    <dbReference type="NCBI Taxonomy" id="546"/>
    <lineage>
        <taxon>Bacteria</taxon>
        <taxon>Pseudomonadati</taxon>
        <taxon>Pseudomonadota</taxon>
        <taxon>Gammaproteobacteria</taxon>
        <taxon>Enterobacterales</taxon>
        <taxon>Enterobacteriaceae</taxon>
        <taxon>Citrobacter</taxon>
        <taxon>Citrobacter freundii complex</taxon>
    </lineage>
</organism>
<evidence type="ECO:0000313" key="5">
    <source>
        <dbReference type="EMBL" id="KPR56000.1"/>
    </source>
</evidence>
<reference evidence="4" key="5">
    <citation type="submission" date="2020-09" db="EMBL/GenBank/DDBJ databases">
        <authorList>
            <consortium name="NCBI Pathogen Detection Project"/>
        </authorList>
    </citation>
    <scope>NUCLEOTIDE SEQUENCE</scope>
    <source>
        <strain evidence="4">O50</strain>
    </source>
</reference>
<protein>
    <submittedName>
        <fullName evidence="4">Uncharacterized protein</fullName>
    </submittedName>
</protein>
<dbReference type="AlphaFoldDB" id="A0A0D7M236"/>
<dbReference type="Proteomes" id="UP000050520">
    <property type="component" value="Unassembled WGS sequence"/>
</dbReference>
<evidence type="ECO:0000313" key="3">
    <source>
        <dbReference type="EMBL" id="EMN4145622.1"/>
    </source>
</evidence>
<accession>A0A0D7M236</accession>
<dbReference type="Proteomes" id="UP000855471">
    <property type="component" value="Unassembled WGS sequence"/>
</dbReference>
<reference evidence="7" key="1">
    <citation type="submission" date="2015-09" db="EMBL/GenBank/DDBJ databases">
        <title>Prevalence of NDMs in South Africa.</title>
        <authorList>
            <person name="Osei Sekyere J."/>
            <person name="Govinden U."/>
            <person name="Essack S."/>
            <person name="Haldorsen B."/>
            <person name="Samuelsen O."/>
            <person name="Aasnaes B."/>
            <person name="Sundsfjord A."/>
        </authorList>
    </citation>
    <scope>NUCLEOTIDE SEQUENCE [LARGE SCALE GENOMIC DNA]</scope>
    <source>
        <strain evidence="7">ST62:944112508</strain>
    </source>
</reference>
<evidence type="ECO:0000313" key="1">
    <source>
        <dbReference type="EMBL" id="AXZ49547.1"/>
    </source>
</evidence>
<dbReference type="EMBL" id="JAWPBU010000001">
    <property type="protein sequence ID" value="MDW2756971.1"/>
    <property type="molecule type" value="Genomic_DNA"/>
</dbReference>
<evidence type="ECO:0000313" key="8">
    <source>
        <dbReference type="Proteomes" id="UP000263627"/>
    </source>
</evidence>